<evidence type="ECO:0000313" key="1">
    <source>
        <dbReference type="EMBL" id="MFC1573081.1"/>
    </source>
</evidence>
<accession>A0ABV6YL75</accession>
<reference evidence="1 2" key="1">
    <citation type="submission" date="2024-09" db="EMBL/GenBank/DDBJ databases">
        <authorList>
            <person name="D'Angelo T."/>
        </authorList>
    </citation>
    <scope>NUCLEOTIDE SEQUENCE [LARGE SCALE GENOMIC DNA]</scope>
    <source>
        <strain evidence="1">SAG AM-320-E07</strain>
    </source>
</reference>
<organism evidence="1 2">
    <name type="scientific">Eiseniibacteriota bacterium</name>
    <dbReference type="NCBI Taxonomy" id="2212470"/>
    <lineage>
        <taxon>Bacteria</taxon>
        <taxon>Candidatus Eiseniibacteriota</taxon>
    </lineage>
</organism>
<proteinExistence type="predicted"/>
<evidence type="ECO:0000313" key="2">
    <source>
        <dbReference type="Proteomes" id="UP001593833"/>
    </source>
</evidence>
<name>A0ABV6YL75_UNCEI</name>
<gene>
    <name evidence="1" type="ORF">ACFL6M_05725</name>
</gene>
<dbReference type="Proteomes" id="UP001593833">
    <property type="component" value="Unassembled WGS sequence"/>
</dbReference>
<keyword evidence="2" id="KW-1185">Reference proteome</keyword>
<protein>
    <submittedName>
        <fullName evidence="1">Uncharacterized protein</fullName>
    </submittedName>
</protein>
<comment type="caution">
    <text evidence="1">The sequence shown here is derived from an EMBL/GenBank/DDBJ whole genome shotgun (WGS) entry which is preliminary data.</text>
</comment>
<dbReference type="EMBL" id="JBHPKH010000072">
    <property type="protein sequence ID" value="MFC1573081.1"/>
    <property type="molecule type" value="Genomic_DNA"/>
</dbReference>
<sequence>MTRSMRASAILGAVLLAALLPSMAFASVPKVVLAEDFGRVS</sequence>